<dbReference type="SUPFAM" id="SSF53098">
    <property type="entry name" value="Ribonuclease H-like"/>
    <property type="match status" value="1"/>
</dbReference>
<protein>
    <submittedName>
        <fullName evidence="1">E3 SUMO-protein ligase KIAA1586</fullName>
    </submittedName>
</protein>
<keyword evidence="2" id="KW-1185">Reference proteome</keyword>
<organism evidence="1 2">
    <name type="scientific">Dissostichus eleginoides</name>
    <name type="common">Patagonian toothfish</name>
    <name type="synonym">Dissostichus amissus</name>
    <dbReference type="NCBI Taxonomy" id="100907"/>
    <lineage>
        <taxon>Eukaryota</taxon>
        <taxon>Metazoa</taxon>
        <taxon>Chordata</taxon>
        <taxon>Craniata</taxon>
        <taxon>Vertebrata</taxon>
        <taxon>Euteleostomi</taxon>
        <taxon>Actinopterygii</taxon>
        <taxon>Neopterygii</taxon>
        <taxon>Teleostei</taxon>
        <taxon>Neoteleostei</taxon>
        <taxon>Acanthomorphata</taxon>
        <taxon>Eupercaria</taxon>
        <taxon>Perciformes</taxon>
        <taxon>Notothenioidei</taxon>
        <taxon>Nototheniidae</taxon>
        <taxon>Dissostichus</taxon>
    </lineage>
</organism>
<evidence type="ECO:0000313" key="2">
    <source>
        <dbReference type="Proteomes" id="UP001228049"/>
    </source>
</evidence>
<gene>
    <name evidence="1" type="ORF">KUDE01_009381</name>
</gene>
<name>A0AAD9CQY2_DISEL</name>
<dbReference type="GO" id="GO:0016874">
    <property type="term" value="F:ligase activity"/>
    <property type="evidence" value="ECO:0007669"/>
    <property type="project" value="UniProtKB-KW"/>
</dbReference>
<evidence type="ECO:0000313" key="1">
    <source>
        <dbReference type="EMBL" id="KAK1906985.1"/>
    </source>
</evidence>
<keyword evidence="1" id="KW-0436">Ligase</keyword>
<dbReference type="EMBL" id="JASDAP010000001">
    <property type="protein sequence ID" value="KAK1906985.1"/>
    <property type="molecule type" value="Genomic_DNA"/>
</dbReference>
<accession>A0AAD9CQY2</accession>
<dbReference type="AlphaFoldDB" id="A0AAD9CQY2"/>
<comment type="caution">
    <text evidence="1">The sequence shown here is derived from an EMBL/GenBank/DDBJ whole genome shotgun (WGS) entry which is preliminary data.</text>
</comment>
<dbReference type="InterPro" id="IPR012337">
    <property type="entry name" value="RNaseH-like_sf"/>
</dbReference>
<dbReference type="PANTHER" id="PTHR46880">
    <property type="entry name" value="RAS-ASSOCIATING DOMAIN-CONTAINING PROTEIN"/>
    <property type="match status" value="1"/>
</dbReference>
<sequence length="320" mass="35935">MQILKIGQVFTIRWVSSSFNTVKAVLKDFPVLAHHFQSASEDGSRSGAEKAKYTGLHKHLTSTGFLSDLATMKDVLRELQSLSLKLQKCDTSLVDASRHIHQTIEVLSAMKDNGGKTELKVTAGITSGQFKGVDMRETQPKIKKSQFYQSIIDNLTRRLPDSELVTMLKPMDQHFWPKDRRELVLFGESEVGKFAKLLGESATEAVSEFRDWKLQGKEHQGKTLKRLIVASNTVLPTSAECERGFSACNDTDCKTRNRLRARSLNALLFVDLNGPPINKFDPFPFIQSWINKGHRTSTSWVPGPRPQPAENRPLWAILSA</sequence>
<proteinExistence type="predicted"/>
<dbReference type="PANTHER" id="PTHR46880:SF5">
    <property type="entry name" value="DUF4371 DOMAIN-CONTAINING PROTEIN"/>
    <property type="match status" value="1"/>
</dbReference>
<reference evidence="1" key="1">
    <citation type="submission" date="2023-04" db="EMBL/GenBank/DDBJ databases">
        <title>Chromosome-level genome of Chaenocephalus aceratus.</title>
        <authorList>
            <person name="Park H."/>
        </authorList>
    </citation>
    <scope>NUCLEOTIDE SEQUENCE</scope>
    <source>
        <strain evidence="1">DE</strain>
        <tissue evidence="1">Muscle</tissue>
    </source>
</reference>
<dbReference type="Proteomes" id="UP001228049">
    <property type="component" value="Unassembled WGS sequence"/>
</dbReference>